<dbReference type="AlphaFoldDB" id="A0A0J7NFG6"/>
<feature type="region of interest" description="Disordered" evidence="1">
    <location>
        <begin position="47"/>
        <end position="94"/>
    </location>
</feature>
<evidence type="ECO:0000313" key="3">
    <source>
        <dbReference type="Proteomes" id="UP000036403"/>
    </source>
</evidence>
<gene>
    <name evidence="2" type="ORF">RF55_8872</name>
</gene>
<sequence>MHVIVRQLQHTVSNPLALDRDVKLASDLEVELVKKCEHLRMRVEHGKVADNDRNRKSDSKDTREGAQSADEHPGEGFRRHVAVAYGGHGDQGPPQASWYAVKIVETPRRKSLLPEPRSKLCSYKTLNLSFLVKPEAKSAYLQAFGIEYQTGEEHDSQDKKED</sequence>
<feature type="compositionally biased region" description="Basic and acidic residues" evidence="1">
    <location>
        <begin position="47"/>
        <end position="78"/>
    </location>
</feature>
<keyword evidence="3" id="KW-1185">Reference proteome</keyword>
<dbReference type="EMBL" id="LBMM01005697">
    <property type="protein sequence ID" value="KMQ91285.1"/>
    <property type="molecule type" value="Genomic_DNA"/>
</dbReference>
<proteinExistence type="predicted"/>
<dbReference type="PaxDb" id="67767-A0A0J7NFG6"/>
<reference evidence="2 3" key="1">
    <citation type="submission" date="2015-04" db="EMBL/GenBank/DDBJ databases">
        <title>Lasius niger genome sequencing.</title>
        <authorList>
            <person name="Konorov E.A."/>
            <person name="Nikitin M.A."/>
            <person name="Kirill M.V."/>
            <person name="Chang P."/>
        </authorList>
    </citation>
    <scope>NUCLEOTIDE SEQUENCE [LARGE SCALE GENOMIC DNA]</scope>
    <source>
        <tissue evidence="2">Whole</tissue>
    </source>
</reference>
<comment type="caution">
    <text evidence="2">The sequence shown here is derived from an EMBL/GenBank/DDBJ whole genome shotgun (WGS) entry which is preliminary data.</text>
</comment>
<accession>A0A0J7NFG6</accession>
<evidence type="ECO:0000313" key="2">
    <source>
        <dbReference type="EMBL" id="KMQ91285.1"/>
    </source>
</evidence>
<organism evidence="2 3">
    <name type="scientific">Lasius niger</name>
    <name type="common">Black garden ant</name>
    <dbReference type="NCBI Taxonomy" id="67767"/>
    <lineage>
        <taxon>Eukaryota</taxon>
        <taxon>Metazoa</taxon>
        <taxon>Ecdysozoa</taxon>
        <taxon>Arthropoda</taxon>
        <taxon>Hexapoda</taxon>
        <taxon>Insecta</taxon>
        <taxon>Pterygota</taxon>
        <taxon>Neoptera</taxon>
        <taxon>Endopterygota</taxon>
        <taxon>Hymenoptera</taxon>
        <taxon>Apocrita</taxon>
        <taxon>Aculeata</taxon>
        <taxon>Formicoidea</taxon>
        <taxon>Formicidae</taxon>
        <taxon>Formicinae</taxon>
        <taxon>Lasius</taxon>
        <taxon>Lasius</taxon>
    </lineage>
</organism>
<evidence type="ECO:0000256" key="1">
    <source>
        <dbReference type="SAM" id="MobiDB-lite"/>
    </source>
</evidence>
<dbReference type="Proteomes" id="UP000036403">
    <property type="component" value="Unassembled WGS sequence"/>
</dbReference>
<protein>
    <submittedName>
        <fullName evidence="2">Molecular chaperone</fullName>
    </submittedName>
</protein>
<name>A0A0J7NFG6_LASNI</name>